<dbReference type="Gene3D" id="3.30.160.170">
    <property type="entry name" value="FlaG-like"/>
    <property type="match status" value="1"/>
</dbReference>
<keyword evidence="2" id="KW-0969">Cilium</keyword>
<dbReference type="PANTHER" id="PTHR37166:SF1">
    <property type="entry name" value="PROTEIN FLAG"/>
    <property type="match status" value="1"/>
</dbReference>
<keyword evidence="2" id="KW-0282">Flagellum</keyword>
<dbReference type="InterPro" id="IPR005186">
    <property type="entry name" value="FlaG"/>
</dbReference>
<feature type="region of interest" description="Disordered" evidence="1">
    <location>
        <begin position="1"/>
        <end position="44"/>
    </location>
</feature>
<reference evidence="2" key="1">
    <citation type="submission" date="2024-05" db="EMBL/GenBank/DDBJ databases">
        <title>Draft genome sequence of Pseudomonas iranensis M7D1.</title>
        <authorList>
            <person name="Miller S.L."/>
            <person name="Nsubuga A."/>
            <person name="Lu N."/>
            <person name="King J."/>
            <person name="Shears P."/>
            <person name="Lawson P.A."/>
        </authorList>
    </citation>
    <scope>NUCLEOTIDE SEQUENCE</scope>
    <source>
        <strain evidence="2">M7D1</strain>
    </source>
</reference>
<dbReference type="Pfam" id="PF03646">
    <property type="entry name" value="FlaG"/>
    <property type="match status" value="1"/>
</dbReference>
<dbReference type="InterPro" id="IPR035924">
    <property type="entry name" value="FlaG-like_sf"/>
</dbReference>
<dbReference type="EMBL" id="CP157354">
    <property type="protein sequence ID" value="XBL97137.1"/>
    <property type="molecule type" value="Genomic_DNA"/>
</dbReference>
<gene>
    <name evidence="2" type="ORF">ABHN08_03950</name>
</gene>
<dbReference type="SUPFAM" id="SSF160214">
    <property type="entry name" value="FlaG-like"/>
    <property type="match status" value="1"/>
</dbReference>
<accession>A0AAU7F0K3</accession>
<keyword evidence="2" id="KW-0966">Cell projection</keyword>
<evidence type="ECO:0000256" key="1">
    <source>
        <dbReference type="SAM" id="MobiDB-lite"/>
    </source>
</evidence>
<sequence length="118" mass="12742">MDMSVKLNLSYPAPKPVTSVAEKPSETPEVAKAQAPVAAKSRDSDDTKLKLAVQEIEKFVQSIKRNLEFSIDEHSGKVIVKVIASETGEIVRQIPSAEALKLADSLANASHVLFDAKV</sequence>
<proteinExistence type="predicted"/>
<dbReference type="AlphaFoldDB" id="A0AAU7F0K3"/>
<evidence type="ECO:0000313" key="2">
    <source>
        <dbReference type="EMBL" id="XBL97137.1"/>
    </source>
</evidence>
<dbReference type="PANTHER" id="PTHR37166">
    <property type="entry name" value="PROTEIN FLAG"/>
    <property type="match status" value="1"/>
</dbReference>
<name>A0AAU7F0K3_9PSED</name>
<protein>
    <submittedName>
        <fullName evidence="2">Flagellar protein FlaG</fullName>
    </submittedName>
</protein>
<organism evidence="2">
    <name type="scientific">Pseudomonas iranensis</name>
    <dbReference type="NCBI Taxonomy" id="2745503"/>
    <lineage>
        <taxon>Bacteria</taxon>
        <taxon>Pseudomonadati</taxon>
        <taxon>Pseudomonadota</taxon>
        <taxon>Gammaproteobacteria</taxon>
        <taxon>Pseudomonadales</taxon>
        <taxon>Pseudomonadaceae</taxon>
        <taxon>Pseudomonas</taxon>
    </lineage>
</organism>